<proteinExistence type="predicted"/>
<comment type="caution">
    <text evidence="1">The sequence shown here is derived from an EMBL/GenBank/DDBJ whole genome shotgun (WGS) entry which is preliminary data.</text>
</comment>
<reference evidence="1 2" key="1">
    <citation type="journal article" date="2021" name="Commun. Biol.">
        <title>The genome of Shorea leprosula (Dipterocarpaceae) highlights the ecological relevance of drought in aseasonal tropical rainforests.</title>
        <authorList>
            <person name="Ng K.K.S."/>
            <person name="Kobayashi M.J."/>
            <person name="Fawcett J.A."/>
            <person name="Hatakeyama M."/>
            <person name="Paape T."/>
            <person name="Ng C.H."/>
            <person name="Ang C.C."/>
            <person name="Tnah L.H."/>
            <person name="Lee C.T."/>
            <person name="Nishiyama T."/>
            <person name="Sese J."/>
            <person name="O'Brien M.J."/>
            <person name="Copetti D."/>
            <person name="Mohd Noor M.I."/>
            <person name="Ong R.C."/>
            <person name="Putra M."/>
            <person name="Sireger I.Z."/>
            <person name="Indrioko S."/>
            <person name="Kosugi Y."/>
            <person name="Izuno A."/>
            <person name="Isagi Y."/>
            <person name="Lee S.L."/>
            <person name="Shimizu K.K."/>
        </authorList>
    </citation>
    <scope>NUCLEOTIDE SEQUENCE [LARGE SCALE GENOMIC DNA]</scope>
    <source>
        <strain evidence="1">214</strain>
    </source>
</reference>
<name>A0AAV5M3I4_9ROSI</name>
<keyword evidence="2" id="KW-1185">Reference proteome</keyword>
<dbReference type="EMBL" id="BPVZ01000176">
    <property type="protein sequence ID" value="GKV44027.1"/>
    <property type="molecule type" value="Genomic_DNA"/>
</dbReference>
<dbReference type="AlphaFoldDB" id="A0AAV5M3I4"/>
<organism evidence="1 2">
    <name type="scientific">Rubroshorea leprosula</name>
    <dbReference type="NCBI Taxonomy" id="152421"/>
    <lineage>
        <taxon>Eukaryota</taxon>
        <taxon>Viridiplantae</taxon>
        <taxon>Streptophyta</taxon>
        <taxon>Embryophyta</taxon>
        <taxon>Tracheophyta</taxon>
        <taxon>Spermatophyta</taxon>
        <taxon>Magnoliopsida</taxon>
        <taxon>eudicotyledons</taxon>
        <taxon>Gunneridae</taxon>
        <taxon>Pentapetalae</taxon>
        <taxon>rosids</taxon>
        <taxon>malvids</taxon>
        <taxon>Malvales</taxon>
        <taxon>Dipterocarpaceae</taxon>
        <taxon>Rubroshorea</taxon>
    </lineage>
</organism>
<evidence type="ECO:0000313" key="2">
    <source>
        <dbReference type="Proteomes" id="UP001054252"/>
    </source>
</evidence>
<protein>
    <submittedName>
        <fullName evidence="1">Uncharacterized protein</fullName>
    </submittedName>
</protein>
<gene>
    <name evidence="1" type="ORF">SLEP1_g51258</name>
</gene>
<dbReference type="Proteomes" id="UP001054252">
    <property type="component" value="Unassembled WGS sequence"/>
</dbReference>
<evidence type="ECO:0000313" key="1">
    <source>
        <dbReference type="EMBL" id="GKV44027.1"/>
    </source>
</evidence>
<sequence length="117" mass="13698">MVISFRAFPKMHALGYNSTHIITLEHIHVLSSFISRIFVSQDTFEIFIRGESFDQQRIQEIFNCKHFLHRGQLPSPRGKLRRTRTNSSLKDQKLKHIALYMALAIKGFFKEKDATPH</sequence>
<accession>A0AAV5M3I4</accession>